<dbReference type="OrthoDB" id="5654423at2"/>
<evidence type="ECO:0000313" key="1">
    <source>
        <dbReference type="EMBL" id="KTC85020.1"/>
    </source>
</evidence>
<reference evidence="1 2" key="1">
    <citation type="submission" date="2015-11" db="EMBL/GenBank/DDBJ databases">
        <title>Genomic analysis of 38 Legionella species identifies large and diverse effector repertoires.</title>
        <authorList>
            <person name="Burstein D."/>
            <person name="Amaro F."/>
            <person name="Zusman T."/>
            <person name="Lifshitz Z."/>
            <person name="Cohen O."/>
            <person name="Gilbert J.A."/>
            <person name="Pupko T."/>
            <person name="Shuman H.A."/>
            <person name="Segal G."/>
        </authorList>
    </citation>
    <scope>NUCLEOTIDE SEQUENCE [LARGE SCALE GENOMIC DNA]</scope>
    <source>
        <strain evidence="1 2">ATCC 43878</strain>
    </source>
</reference>
<evidence type="ECO:0000313" key="2">
    <source>
        <dbReference type="Proteomes" id="UP000054742"/>
    </source>
</evidence>
<proteinExistence type="predicted"/>
<sequence length="957" mass="108130">MSRVIKKEIKTRKLENFYLKKSEKTKYGGAGEGGVYRDKSSGKDYLIKRVALPGITDPTYRKKSNWRTWDEILAARLLKAAGVLVPNMFAVEDEHGVVYVASAMLSGVNNCNKDKFQTLPLASKELVFASQLLHCWLGNRDLVNAKGENFVVDADSRVFNVDLGAALFSGFRRIIEGQDDINFNESNIEPFLLERENKEFGVLKNRKNEKVSAFNINSTTAFFATLTASKENERKYQLQGALMIAQFSDQDIEDLVNSTGHTKEDKERRIAVLKARKATILDHIQKKYGEHALKEEQIALALQHIFHKFGLYNKNVEIGMGSDAIVSYQAQYTNAVKPNVKINSDGTVIIQLQDKQHHAKALLIIQRLAGMKTMDNKQSITVTPPIDNFTKEIHKELVENSLQVFFSSFGYLSDVNDEFHHYAYKGDGSKGFRPTVTTQDNAIVITLPPNAHEDGQQAILKDFSAQFDLEPFAIHLDKNALHITGITLEQLAHYFMQNKGVRKTAVISENKEGKILAGKLDPQKKGVSGFATAGGGSDHPYNPIRAAREEGTDEFGHSININAPLIPIGSTLPNKKKNIFLVQPGGTASKADIHIGYKEFQDNSIRYYSFSEFREAYKNDKVKFDRSSVDLYLRFYQREIQKALSQLGVNNILVQISKKPETLGKISLKPTIENYDYSSAQLRVVDAQCINLITKLVGAEQFKRLKKYSQQGDSKKGMTVVREYILLSDNMNPAIFHSLLLNEIQGTMADVNETHGIDAEVNATETHKMDTEVSTKETHEMGTEVCTKRTHEMGIEIDAKKTQKVGTEANNSVEYSKHKQLDSLRQTLISKVDNYLHWRNHKDIDEGRGYKLGLFTKLRHYSQFGQNRAENLKKELIATDPNGLFSILKKHFSNHSTLHNHSLDTYLLEGVMKHHQLLNLNNDIDLHISDDRVKLREIIKDCDFTEVSEINQVALIK</sequence>
<dbReference type="Proteomes" id="UP000054742">
    <property type="component" value="Unassembled WGS sequence"/>
</dbReference>
<keyword evidence="2" id="KW-1185">Reference proteome</keyword>
<dbReference type="AlphaFoldDB" id="A0A0W0SP34"/>
<protein>
    <submittedName>
        <fullName evidence="1">Uncharacterized protein</fullName>
    </submittedName>
</protein>
<dbReference type="EMBL" id="LNXV01000008">
    <property type="protein sequence ID" value="KTC85020.1"/>
    <property type="molecule type" value="Genomic_DNA"/>
</dbReference>
<accession>A0A0W0SP34</accession>
<name>A0A0W0SP34_9GAMM</name>
<dbReference type="PATRIC" id="fig|29422.6.peg.1310"/>
<gene>
    <name evidence="1" type="ORF">Lbru_1235</name>
</gene>
<comment type="caution">
    <text evidence="1">The sequence shown here is derived from an EMBL/GenBank/DDBJ whole genome shotgun (WGS) entry which is preliminary data.</text>
</comment>
<dbReference type="STRING" id="29422.Lbru_1235"/>
<dbReference type="RefSeq" id="WP_058441305.1">
    <property type="nucleotide sequence ID" value="NZ_CAAAHU010000006.1"/>
</dbReference>
<organism evidence="1 2">
    <name type="scientific">Legionella brunensis</name>
    <dbReference type="NCBI Taxonomy" id="29422"/>
    <lineage>
        <taxon>Bacteria</taxon>
        <taxon>Pseudomonadati</taxon>
        <taxon>Pseudomonadota</taxon>
        <taxon>Gammaproteobacteria</taxon>
        <taxon>Legionellales</taxon>
        <taxon>Legionellaceae</taxon>
        <taxon>Legionella</taxon>
    </lineage>
</organism>